<reference evidence="11" key="1">
    <citation type="submission" date="2022-08" db="UniProtKB">
        <authorList>
            <consortium name="EnsemblMetazoa"/>
        </authorList>
    </citation>
    <scope>IDENTIFICATION</scope>
    <source>
        <strain evidence="11">05x7-T-G4-1.051#20</strain>
    </source>
</reference>
<evidence type="ECO:0000256" key="2">
    <source>
        <dbReference type="ARBA" id="ARBA00022475"/>
    </source>
</evidence>
<accession>A0A8W8J9K5</accession>
<organism evidence="11 12">
    <name type="scientific">Magallana gigas</name>
    <name type="common">Pacific oyster</name>
    <name type="synonym">Crassostrea gigas</name>
    <dbReference type="NCBI Taxonomy" id="29159"/>
    <lineage>
        <taxon>Eukaryota</taxon>
        <taxon>Metazoa</taxon>
        <taxon>Spiralia</taxon>
        <taxon>Lophotrochozoa</taxon>
        <taxon>Mollusca</taxon>
        <taxon>Bivalvia</taxon>
        <taxon>Autobranchia</taxon>
        <taxon>Pteriomorphia</taxon>
        <taxon>Ostreida</taxon>
        <taxon>Ostreoidea</taxon>
        <taxon>Ostreidae</taxon>
        <taxon>Magallana</taxon>
    </lineage>
</organism>
<dbReference type="GO" id="GO:0005886">
    <property type="term" value="C:plasma membrane"/>
    <property type="evidence" value="ECO:0007669"/>
    <property type="project" value="UniProtKB-SubCell"/>
</dbReference>
<dbReference type="Pfam" id="PF00001">
    <property type="entry name" value="7tm_1"/>
    <property type="match status" value="1"/>
</dbReference>
<dbReference type="PANTHER" id="PTHR24228:SF59">
    <property type="entry name" value="NEUROPEPTIDE RECEPTOR 15"/>
    <property type="match status" value="1"/>
</dbReference>
<name>A0A8W8J9K5_MAGGI</name>
<feature type="domain" description="G-protein coupled receptors family 1 profile" evidence="10">
    <location>
        <begin position="72"/>
        <end position="335"/>
    </location>
</feature>
<feature type="transmembrane region" description="Helical" evidence="9">
    <location>
        <begin position="124"/>
        <end position="152"/>
    </location>
</feature>
<keyword evidence="2" id="KW-1003">Cell membrane</keyword>
<dbReference type="EnsemblMetazoa" id="G17969.1">
    <property type="protein sequence ID" value="G17969.1:cds"/>
    <property type="gene ID" value="G17969"/>
</dbReference>
<sequence length="353" mass="39646">MYLTACLTNDCCQLLRLLEFDGRLFPKVIQRTGQYSEIMNSTNGSLPRPSANSFPVPLSVTLFSLGTIVTIENCIVMIACIRNLKLRKNIHHNLVLALSIGDLFLGVGAICTGFRLTIPVLSGVLPLCIGNVFLQVTGVAMSHFQTFYISFNRFLVITESRLNTMMFDGYRKYIVYAISWTTVMSFNASIMAPLVSSKKRVCNVKTVYGNNYDIFRPTFLSFNAVLLTLTIVFYVLTLWGIRHRYRKTAPKSTVTVESSQDQSSSTYTSSGSQIEKIKARRFLNSMKLVSIIIIALMVFSGPIVFINLSQERSHIVIIMTLCAATVNSLINPIIYGLQIEDLKNEIKKMFKCK</sequence>
<keyword evidence="4 9" id="KW-1133">Transmembrane helix</keyword>
<feature type="transmembrane region" description="Helical" evidence="9">
    <location>
        <begin position="314"/>
        <end position="337"/>
    </location>
</feature>
<evidence type="ECO:0000256" key="1">
    <source>
        <dbReference type="ARBA" id="ARBA00004651"/>
    </source>
</evidence>
<evidence type="ECO:0000259" key="10">
    <source>
        <dbReference type="PROSITE" id="PS50262"/>
    </source>
</evidence>
<dbReference type="InterPro" id="IPR017452">
    <property type="entry name" value="GPCR_Rhodpsn_7TM"/>
</dbReference>
<evidence type="ECO:0000256" key="7">
    <source>
        <dbReference type="ARBA" id="ARBA00023170"/>
    </source>
</evidence>
<keyword evidence="8" id="KW-0807">Transducer</keyword>
<feature type="transmembrane region" description="Helical" evidence="9">
    <location>
        <begin position="93"/>
        <end position="118"/>
    </location>
</feature>
<evidence type="ECO:0000256" key="3">
    <source>
        <dbReference type="ARBA" id="ARBA00022692"/>
    </source>
</evidence>
<keyword evidence="7" id="KW-0675">Receptor</keyword>
<evidence type="ECO:0000256" key="4">
    <source>
        <dbReference type="ARBA" id="ARBA00022989"/>
    </source>
</evidence>
<dbReference type="InterPro" id="IPR000276">
    <property type="entry name" value="GPCR_Rhodpsn"/>
</dbReference>
<keyword evidence="3 9" id="KW-0812">Transmembrane</keyword>
<dbReference type="AlphaFoldDB" id="A0A8W8J9K5"/>
<feature type="transmembrane region" description="Helical" evidence="9">
    <location>
        <begin position="56"/>
        <end position="81"/>
    </location>
</feature>
<feature type="transmembrane region" description="Helical" evidence="9">
    <location>
        <begin position="173"/>
        <end position="194"/>
    </location>
</feature>
<dbReference type="Proteomes" id="UP000005408">
    <property type="component" value="Unassembled WGS sequence"/>
</dbReference>
<dbReference type="PRINTS" id="PR00237">
    <property type="entry name" value="GPCRRHODOPSN"/>
</dbReference>
<evidence type="ECO:0000256" key="5">
    <source>
        <dbReference type="ARBA" id="ARBA00023040"/>
    </source>
</evidence>
<evidence type="ECO:0000313" key="11">
    <source>
        <dbReference type="EnsemblMetazoa" id="G17969.1:cds"/>
    </source>
</evidence>
<proteinExistence type="predicted"/>
<feature type="transmembrane region" description="Helical" evidence="9">
    <location>
        <begin position="288"/>
        <end position="308"/>
    </location>
</feature>
<comment type="subcellular location">
    <subcellularLocation>
        <location evidence="1">Cell membrane</location>
        <topology evidence="1">Multi-pass membrane protein</topology>
    </subcellularLocation>
</comment>
<keyword evidence="6 9" id="KW-0472">Membrane</keyword>
<evidence type="ECO:0000313" key="12">
    <source>
        <dbReference type="Proteomes" id="UP000005408"/>
    </source>
</evidence>
<dbReference type="CDD" id="cd00637">
    <property type="entry name" value="7tm_classA_rhodopsin-like"/>
    <property type="match status" value="1"/>
</dbReference>
<feature type="transmembrane region" description="Helical" evidence="9">
    <location>
        <begin position="214"/>
        <end position="241"/>
    </location>
</feature>
<dbReference type="PROSITE" id="PS50262">
    <property type="entry name" value="G_PROTEIN_RECEP_F1_2"/>
    <property type="match status" value="1"/>
</dbReference>
<dbReference type="GO" id="GO:0004930">
    <property type="term" value="F:G protein-coupled receptor activity"/>
    <property type="evidence" value="ECO:0007669"/>
    <property type="project" value="UniProtKB-KW"/>
</dbReference>
<evidence type="ECO:0000256" key="6">
    <source>
        <dbReference type="ARBA" id="ARBA00023136"/>
    </source>
</evidence>
<protein>
    <recommendedName>
        <fullName evidence="10">G-protein coupled receptors family 1 profile domain-containing protein</fullName>
    </recommendedName>
</protein>
<evidence type="ECO:0000256" key="8">
    <source>
        <dbReference type="ARBA" id="ARBA00023224"/>
    </source>
</evidence>
<evidence type="ECO:0000256" key="9">
    <source>
        <dbReference type="SAM" id="Phobius"/>
    </source>
</evidence>
<dbReference type="Gene3D" id="1.20.1070.10">
    <property type="entry name" value="Rhodopsin 7-helix transmembrane proteins"/>
    <property type="match status" value="1"/>
</dbReference>
<keyword evidence="5" id="KW-0297">G-protein coupled receptor</keyword>
<keyword evidence="12" id="KW-1185">Reference proteome</keyword>
<dbReference type="SUPFAM" id="SSF81321">
    <property type="entry name" value="Family A G protein-coupled receptor-like"/>
    <property type="match status" value="1"/>
</dbReference>
<dbReference type="PANTHER" id="PTHR24228">
    <property type="entry name" value="B2 BRADYKININ RECEPTOR/ANGIOTENSIN II RECEPTOR"/>
    <property type="match status" value="1"/>
</dbReference>